<organism evidence="2 3">
    <name type="scientific">Marinoscillum furvescens DSM 4134</name>
    <dbReference type="NCBI Taxonomy" id="1122208"/>
    <lineage>
        <taxon>Bacteria</taxon>
        <taxon>Pseudomonadati</taxon>
        <taxon>Bacteroidota</taxon>
        <taxon>Cytophagia</taxon>
        <taxon>Cytophagales</taxon>
        <taxon>Reichenbachiellaceae</taxon>
        <taxon>Marinoscillum</taxon>
    </lineage>
</organism>
<proteinExistence type="predicted"/>
<keyword evidence="1" id="KW-0732">Signal</keyword>
<evidence type="ECO:0000313" key="3">
    <source>
        <dbReference type="Proteomes" id="UP000256779"/>
    </source>
</evidence>
<keyword evidence="3" id="KW-1185">Reference proteome</keyword>
<dbReference type="RefSeq" id="WP_115868303.1">
    <property type="nucleotide sequence ID" value="NZ_QREG01000010.1"/>
</dbReference>
<dbReference type="EMBL" id="QREG01000010">
    <property type="protein sequence ID" value="RED98342.1"/>
    <property type="molecule type" value="Genomic_DNA"/>
</dbReference>
<dbReference type="AlphaFoldDB" id="A0A3D9L1W2"/>
<feature type="chain" id="PRO_5017653037" evidence="1">
    <location>
        <begin position="21"/>
        <end position="183"/>
    </location>
</feature>
<evidence type="ECO:0000313" key="2">
    <source>
        <dbReference type="EMBL" id="RED98342.1"/>
    </source>
</evidence>
<reference evidence="2 3" key="1">
    <citation type="submission" date="2018-07" db="EMBL/GenBank/DDBJ databases">
        <title>Genomic Encyclopedia of Type Strains, Phase IV (KMG-IV): sequencing the most valuable type-strain genomes for metagenomic binning, comparative biology and taxonomic classification.</title>
        <authorList>
            <person name="Goeker M."/>
        </authorList>
    </citation>
    <scope>NUCLEOTIDE SEQUENCE [LARGE SCALE GENOMIC DNA]</scope>
    <source>
        <strain evidence="2 3">DSM 4134</strain>
    </source>
</reference>
<feature type="signal peptide" evidence="1">
    <location>
        <begin position="1"/>
        <end position="20"/>
    </location>
</feature>
<protein>
    <submittedName>
        <fullName evidence="2">Uncharacterized protein</fullName>
    </submittedName>
</protein>
<gene>
    <name evidence="2" type="ORF">C7460_11012</name>
</gene>
<evidence type="ECO:0000256" key="1">
    <source>
        <dbReference type="SAM" id="SignalP"/>
    </source>
</evidence>
<accession>A0A3D9L1W2</accession>
<name>A0A3D9L1W2_MARFU</name>
<dbReference type="Proteomes" id="UP000256779">
    <property type="component" value="Unassembled WGS sequence"/>
</dbReference>
<sequence>MKKYILGLLIFSIGHSSLWAQTWDDRPTQTLNTVYDQDFTTNQWDETFFYNYWETVDPNIFSASDIENGYLQFQWISKRIIRSKNTLVPPYILVAEIGYGNGSHRGGIVIRVDNNQGERVQEPAEGDPGFNSEGIALYPTENGESLIVQFTGAYETNNTPVTRIEVPKPAGIASLKHQNTFRI</sequence>
<comment type="caution">
    <text evidence="2">The sequence shown here is derived from an EMBL/GenBank/DDBJ whole genome shotgun (WGS) entry which is preliminary data.</text>
</comment>